<evidence type="ECO:0000313" key="1">
    <source>
        <dbReference type="EMBL" id="SEJ40146.1"/>
    </source>
</evidence>
<name>A0A1H6YIB4_9DEIO</name>
<dbReference type="STRING" id="856736.SAMN04488058_107103"/>
<dbReference type="OrthoDB" id="70179at2"/>
<dbReference type="EMBL" id="FNZA01000007">
    <property type="protein sequence ID" value="SEJ40146.1"/>
    <property type="molecule type" value="Genomic_DNA"/>
</dbReference>
<evidence type="ECO:0000313" key="2">
    <source>
        <dbReference type="Proteomes" id="UP000199223"/>
    </source>
</evidence>
<keyword evidence="2" id="KW-1185">Reference proteome</keyword>
<dbReference type="Proteomes" id="UP000199223">
    <property type="component" value="Unassembled WGS sequence"/>
</dbReference>
<protein>
    <submittedName>
        <fullName evidence="1">Uncharacterized protein</fullName>
    </submittedName>
</protein>
<proteinExistence type="predicted"/>
<dbReference type="RefSeq" id="WP_092264422.1">
    <property type="nucleotide sequence ID" value="NZ_FNZA01000007.1"/>
</dbReference>
<gene>
    <name evidence="1" type="ORF">SAMN04488058_107103</name>
</gene>
<organism evidence="1 2">
    <name type="scientific">Deinococcus reticulitermitis</name>
    <dbReference type="NCBI Taxonomy" id="856736"/>
    <lineage>
        <taxon>Bacteria</taxon>
        <taxon>Thermotogati</taxon>
        <taxon>Deinococcota</taxon>
        <taxon>Deinococci</taxon>
        <taxon>Deinococcales</taxon>
        <taxon>Deinococcaceae</taxon>
        <taxon>Deinococcus</taxon>
    </lineage>
</organism>
<reference evidence="2" key="1">
    <citation type="submission" date="2016-10" db="EMBL/GenBank/DDBJ databases">
        <authorList>
            <person name="Varghese N."/>
            <person name="Submissions S."/>
        </authorList>
    </citation>
    <scope>NUCLEOTIDE SEQUENCE [LARGE SCALE GENOMIC DNA]</scope>
    <source>
        <strain evidence="2">CGMCC 1.10218</strain>
    </source>
</reference>
<dbReference type="AlphaFoldDB" id="A0A1H6YIB4"/>
<sequence>MLSEEEMRRIEAEELALARAREVARQRARTRLSAYAYRREVRAALRPRPGWWPVRWALPFVPLALVVVLWAQPDPAPLTDDALGGIRTSDLLERCQAGFRAGPSEELRFPSPREAAAQVSSSADGKRWEGFYTQPDGTRREFTCSYTAADGSLRAEALGEEP</sequence>
<accession>A0A1H6YIB4</accession>